<feature type="non-terminal residue" evidence="1">
    <location>
        <position position="1"/>
    </location>
</feature>
<dbReference type="AlphaFoldDB" id="A0AAV6TJW3"/>
<comment type="caution">
    <text evidence="1">The sequence shown here is derived from an EMBL/GenBank/DDBJ whole genome shotgun (WGS) entry which is preliminary data.</text>
</comment>
<dbReference type="Proteomes" id="UP000827092">
    <property type="component" value="Unassembled WGS sequence"/>
</dbReference>
<organism evidence="1 2">
    <name type="scientific">Oedothorax gibbosus</name>
    <dbReference type="NCBI Taxonomy" id="931172"/>
    <lineage>
        <taxon>Eukaryota</taxon>
        <taxon>Metazoa</taxon>
        <taxon>Ecdysozoa</taxon>
        <taxon>Arthropoda</taxon>
        <taxon>Chelicerata</taxon>
        <taxon>Arachnida</taxon>
        <taxon>Araneae</taxon>
        <taxon>Araneomorphae</taxon>
        <taxon>Entelegynae</taxon>
        <taxon>Araneoidea</taxon>
        <taxon>Linyphiidae</taxon>
        <taxon>Erigoninae</taxon>
        <taxon>Oedothorax</taxon>
    </lineage>
</organism>
<reference evidence="1 2" key="1">
    <citation type="journal article" date="2022" name="Nat. Ecol. Evol.">
        <title>A masculinizing supergene underlies an exaggerated male reproductive morph in a spider.</title>
        <authorList>
            <person name="Hendrickx F."/>
            <person name="De Corte Z."/>
            <person name="Sonet G."/>
            <person name="Van Belleghem S.M."/>
            <person name="Kostlbacher S."/>
            <person name="Vangestel C."/>
        </authorList>
    </citation>
    <scope>NUCLEOTIDE SEQUENCE [LARGE SCALE GENOMIC DNA]</scope>
    <source>
        <strain evidence="1">W744_W776</strain>
    </source>
</reference>
<evidence type="ECO:0000313" key="2">
    <source>
        <dbReference type="Proteomes" id="UP000827092"/>
    </source>
</evidence>
<name>A0AAV6TJW3_9ARAC</name>
<accession>A0AAV6TJW3</accession>
<dbReference type="EMBL" id="JAFNEN010003211">
    <property type="protein sequence ID" value="KAG8172042.1"/>
    <property type="molecule type" value="Genomic_DNA"/>
</dbReference>
<protein>
    <submittedName>
        <fullName evidence="1">Uncharacterized protein</fullName>
    </submittedName>
</protein>
<evidence type="ECO:0000313" key="1">
    <source>
        <dbReference type="EMBL" id="KAG8172042.1"/>
    </source>
</evidence>
<proteinExistence type="predicted"/>
<sequence>IGPRTNESVANASDMSQAGEAITYHILFLLPPGGTHDVPGSACNTVRAGANR</sequence>
<gene>
    <name evidence="1" type="ORF">JTE90_012620</name>
</gene>
<keyword evidence="2" id="KW-1185">Reference proteome</keyword>